<feature type="region of interest" description="Disordered" evidence="1">
    <location>
        <begin position="1"/>
        <end position="58"/>
    </location>
</feature>
<dbReference type="GO" id="GO:0032543">
    <property type="term" value="P:mitochondrial translation"/>
    <property type="evidence" value="ECO:0007669"/>
    <property type="project" value="InterPro"/>
</dbReference>
<comment type="caution">
    <text evidence="3">The sequence shown here is derived from an EMBL/GenBank/DDBJ whole genome shotgun (WGS) entry which is preliminary data.</text>
</comment>
<dbReference type="InterPro" id="IPR036389">
    <property type="entry name" value="RNase_III_sf"/>
</dbReference>
<dbReference type="Pfam" id="PF14622">
    <property type="entry name" value="Ribonucleas_3_3"/>
    <property type="match status" value="1"/>
</dbReference>
<feature type="domain" description="RNase III" evidence="2">
    <location>
        <begin position="149"/>
        <end position="286"/>
    </location>
</feature>
<dbReference type="OrthoDB" id="2281895at2759"/>
<dbReference type="EMBL" id="PKSM01000002">
    <property type="protein sequence ID" value="POW23375.1"/>
    <property type="molecule type" value="Genomic_DNA"/>
</dbReference>
<dbReference type="GO" id="GO:0006396">
    <property type="term" value="P:RNA processing"/>
    <property type="evidence" value="ECO:0007669"/>
    <property type="project" value="InterPro"/>
</dbReference>
<dbReference type="GO" id="GO:0004525">
    <property type="term" value="F:ribonuclease III activity"/>
    <property type="evidence" value="ECO:0007669"/>
    <property type="project" value="InterPro"/>
</dbReference>
<protein>
    <recommendedName>
        <fullName evidence="2">RNase III domain-containing protein</fullName>
    </recommendedName>
</protein>
<dbReference type="Proteomes" id="UP000238274">
    <property type="component" value="Unassembled WGS sequence"/>
</dbReference>
<evidence type="ECO:0000256" key="1">
    <source>
        <dbReference type="SAM" id="MobiDB-lite"/>
    </source>
</evidence>
<proteinExistence type="predicted"/>
<dbReference type="PANTHER" id="PTHR28160:SF1">
    <property type="entry name" value="LARGE RIBOSOMAL SUBUNIT PROTEIN ML57"/>
    <property type="match status" value="1"/>
</dbReference>
<organism evidence="3 4">
    <name type="scientific">Puccinia striiformis</name>
    <dbReference type="NCBI Taxonomy" id="27350"/>
    <lineage>
        <taxon>Eukaryota</taxon>
        <taxon>Fungi</taxon>
        <taxon>Dikarya</taxon>
        <taxon>Basidiomycota</taxon>
        <taxon>Pucciniomycotina</taxon>
        <taxon>Pucciniomycetes</taxon>
        <taxon>Pucciniales</taxon>
        <taxon>Pucciniaceae</taxon>
        <taxon>Puccinia</taxon>
    </lineage>
</organism>
<dbReference type="VEuPathDB" id="FungiDB:PSTT_00707"/>
<evidence type="ECO:0000313" key="3">
    <source>
        <dbReference type="EMBL" id="POW23375.1"/>
    </source>
</evidence>
<dbReference type="AlphaFoldDB" id="A0A2S4WNL6"/>
<reference evidence="3 4" key="1">
    <citation type="submission" date="2017-12" db="EMBL/GenBank/DDBJ databases">
        <title>Gene loss provides genomic basis for host adaptation in cereal stripe rust fungi.</title>
        <authorList>
            <person name="Xia C."/>
        </authorList>
    </citation>
    <scope>NUCLEOTIDE SEQUENCE [LARGE SCALE GENOMIC DNA]</scope>
    <source>
        <strain evidence="3 4">93TX-2</strain>
    </source>
</reference>
<name>A0A2S4WNL6_9BASI</name>
<sequence>MKTSQHLSSLSRFSTQAQPAASRLPGSFKLGPFRGALLTKPEQGKGNSSQGEHEKTNHRYSASQLFRPNTSISAASTRFTANSSTNSRLHFPHSSVIKQHLEELLYPLSFSDQLACRIVSAKNLLKSQDSLDILERETQGGVGFAKLGEHNTKLSFIGRRAIHFALANFLIHAPKSSTSPLNLEDPHQRTVKSTSNVLEDALLTKFVLGQYVGHQWELEKIMRWRELAPPSSSPSTSEIDASQSQSFHGTGLWTARGHVVEAIVGAVMAEHGARLSMAVFHSLVLPHLSFRLDKSYLPAIKAVQKHDHELENPKSGIIDWNHLDISPFITTNDLNFTLSSSSAPVSIAAVG</sequence>
<accession>A0A2S4WNL6</accession>
<reference evidence="4" key="3">
    <citation type="journal article" date="2018" name="Mol. Plant Microbe Interact.">
        <title>Genome sequence resources for the wheat stripe rust pathogen (Puccinia striiformis f. sp. tritici) and the barley stripe rust pathogen (Puccinia striiformis f. sp. hordei).</title>
        <authorList>
            <person name="Xia C."/>
            <person name="Wang M."/>
            <person name="Yin C."/>
            <person name="Cornejo O.E."/>
            <person name="Hulbert S.H."/>
            <person name="Chen X."/>
        </authorList>
    </citation>
    <scope>NUCLEOTIDE SEQUENCE [LARGE SCALE GENOMIC DNA]</scope>
    <source>
        <strain evidence="4">93TX-2</strain>
    </source>
</reference>
<gene>
    <name evidence="3" type="ORF">PSHT_00328</name>
</gene>
<dbReference type="PANTHER" id="PTHR28160">
    <property type="entry name" value="54S RIBOSOMAL PROTEIN L15, MITOCHONDRIAL"/>
    <property type="match status" value="1"/>
</dbReference>
<evidence type="ECO:0000259" key="2">
    <source>
        <dbReference type="Pfam" id="PF14622"/>
    </source>
</evidence>
<dbReference type="GO" id="GO:0003735">
    <property type="term" value="F:structural constituent of ribosome"/>
    <property type="evidence" value="ECO:0007669"/>
    <property type="project" value="InterPro"/>
</dbReference>
<evidence type="ECO:0000313" key="4">
    <source>
        <dbReference type="Proteomes" id="UP000238274"/>
    </source>
</evidence>
<dbReference type="InterPro" id="IPR000999">
    <property type="entry name" value="RNase_III_dom"/>
</dbReference>
<dbReference type="VEuPathDB" id="FungiDB:PSHT_00328"/>
<dbReference type="GO" id="GO:0005762">
    <property type="term" value="C:mitochondrial large ribosomal subunit"/>
    <property type="evidence" value="ECO:0007669"/>
    <property type="project" value="InterPro"/>
</dbReference>
<keyword evidence="4" id="KW-1185">Reference proteome</keyword>
<dbReference type="InterPro" id="IPR040030">
    <property type="entry name" value="Ribosomal_mL57"/>
</dbReference>
<reference evidence="4" key="2">
    <citation type="journal article" date="2018" name="BMC Genomics">
        <title>Genomic insights into host adaptation between the wheat stripe rust pathogen (Puccinia striiformis f. sp. tritici) and the barley stripe rust pathogen (Puccinia striiformis f. sp. hordei).</title>
        <authorList>
            <person name="Xia C."/>
            <person name="Wang M."/>
            <person name="Yin C."/>
            <person name="Cornejo O.E."/>
            <person name="Hulbert S.H."/>
            <person name="Chen X."/>
        </authorList>
    </citation>
    <scope>NUCLEOTIDE SEQUENCE [LARGE SCALE GENOMIC DNA]</scope>
    <source>
        <strain evidence="4">93TX-2</strain>
    </source>
</reference>
<feature type="compositionally biased region" description="Polar residues" evidence="1">
    <location>
        <begin position="1"/>
        <end position="19"/>
    </location>
</feature>
<dbReference type="Gene3D" id="1.10.1520.10">
    <property type="entry name" value="Ribonuclease III domain"/>
    <property type="match status" value="1"/>
</dbReference>